<sequence>MQSGVPLLTQRPESTGRLLMDNECRVCECGNFRMWHSFFCGKHALAQRPVSVALMVGGLVVSATGEILGQGRLHSNQ</sequence>
<dbReference type="EMBL" id="LAZR01001455">
    <property type="protein sequence ID" value="KKN44373.1"/>
    <property type="molecule type" value="Genomic_DNA"/>
</dbReference>
<comment type="caution">
    <text evidence="1">The sequence shown here is derived from an EMBL/GenBank/DDBJ whole genome shotgun (WGS) entry which is preliminary data.</text>
</comment>
<gene>
    <name evidence="1" type="ORF">LCGC14_0693690</name>
</gene>
<reference evidence="1" key="1">
    <citation type="journal article" date="2015" name="Nature">
        <title>Complex archaea that bridge the gap between prokaryotes and eukaryotes.</title>
        <authorList>
            <person name="Spang A."/>
            <person name="Saw J.H."/>
            <person name="Jorgensen S.L."/>
            <person name="Zaremba-Niedzwiedzka K."/>
            <person name="Martijn J."/>
            <person name="Lind A.E."/>
            <person name="van Eijk R."/>
            <person name="Schleper C."/>
            <person name="Guy L."/>
            <person name="Ettema T.J."/>
        </authorList>
    </citation>
    <scope>NUCLEOTIDE SEQUENCE</scope>
</reference>
<protein>
    <submittedName>
        <fullName evidence="1">Uncharacterized protein</fullName>
    </submittedName>
</protein>
<name>A0A0F9TSN2_9ZZZZ</name>
<evidence type="ECO:0000313" key="1">
    <source>
        <dbReference type="EMBL" id="KKN44373.1"/>
    </source>
</evidence>
<dbReference type="AlphaFoldDB" id="A0A0F9TSN2"/>
<accession>A0A0F9TSN2</accession>
<organism evidence="1">
    <name type="scientific">marine sediment metagenome</name>
    <dbReference type="NCBI Taxonomy" id="412755"/>
    <lineage>
        <taxon>unclassified sequences</taxon>
        <taxon>metagenomes</taxon>
        <taxon>ecological metagenomes</taxon>
    </lineage>
</organism>
<proteinExistence type="predicted"/>